<feature type="compositionally biased region" description="Acidic residues" evidence="1">
    <location>
        <begin position="1123"/>
        <end position="1134"/>
    </location>
</feature>
<feature type="compositionally biased region" description="Pro residues" evidence="1">
    <location>
        <begin position="672"/>
        <end position="681"/>
    </location>
</feature>
<gene>
    <name evidence="3" type="ORF">PtA15_15A393</name>
</gene>
<keyword evidence="4" id="KW-1185">Reference proteome</keyword>
<feature type="compositionally biased region" description="Low complexity" evidence="1">
    <location>
        <begin position="582"/>
        <end position="594"/>
    </location>
</feature>
<dbReference type="EMBL" id="CP110435">
    <property type="protein sequence ID" value="WAQ92000.1"/>
    <property type="molecule type" value="Genomic_DNA"/>
</dbReference>
<feature type="region of interest" description="Disordered" evidence="1">
    <location>
        <begin position="996"/>
        <end position="1022"/>
    </location>
</feature>
<feature type="region of interest" description="Disordered" evidence="1">
    <location>
        <begin position="930"/>
        <end position="975"/>
    </location>
</feature>
<accession>A0ABY7D7L6</accession>
<dbReference type="RefSeq" id="XP_053027555.1">
    <property type="nucleotide sequence ID" value="XM_053163595.1"/>
</dbReference>
<evidence type="ECO:0000256" key="2">
    <source>
        <dbReference type="SAM" id="Phobius"/>
    </source>
</evidence>
<feature type="compositionally biased region" description="Polar residues" evidence="1">
    <location>
        <begin position="829"/>
        <end position="841"/>
    </location>
</feature>
<evidence type="ECO:0000313" key="3">
    <source>
        <dbReference type="EMBL" id="WAQ92000.1"/>
    </source>
</evidence>
<name>A0ABY7D7L6_9BASI</name>
<organism evidence="3 4">
    <name type="scientific">Puccinia triticina</name>
    <dbReference type="NCBI Taxonomy" id="208348"/>
    <lineage>
        <taxon>Eukaryota</taxon>
        <taxon>Fungi</taxon>
        <taxon>Dikarya</taxon>
        <taxon>Basidiomycota</taxon>
        <taxon>Pucciniomycotina</taxon>
        <taxon>Pucciniomycetes</taxon>
        <taxon>Pucciniales</taxon>
        <taxon>Pucciniaceae</taxon>
        <taxon>Puccinia</taxon>
    </lineage>
</organism>
<feature type="compositionally biased region" description="Low complexity" evidence="1">
    <location>
        <begin position="1094"/>
        <end position="1103"/>
    </location>
</feature>
<dbReference type="GeneID" id="77804490"/>
<keyword evidence="2" id="KW-0812">Transmembrane</keyword>
<feature type="region of interest" description="Disordered" evidence="1">
    <location>
        <begin position="1164"/>
        <end position="1202"/>
    </location>
</feature>
<dbReference type="Gene3D" id="1.10.287.110">
    <property type="entry name" value="DnaJ domain"/>
    <property type="match status" value="1"/>
</dbReference>
<sequence>MAGDGSVITRKHKMTVDEACQILNIKNVPFSEGPSQPVVSEELANMLKAYERMYQTNEKTSKYLLSKVVRAKDRISAEVEFLSAESAPEVLLTIPPSPARLTTVDFPRPVCATDSLPVHVVVDDGWQQLSFKLPTILHAAASDTNCSRLASSTCIHLVSVQRPNTLTVSRKIIPDLNRLGLTLLRLHRVVLKTVTRTAGLEHNHTLDQECRALNLGNLRDVQEENIAPLTASPAATSVPQVVKFLDGSGPFTVLGDVILTAPIPAQTASAVISSAPSPAATNVPAAPIPSVILVTTVVVAPPNPNTTTTQTSPGNSNSPAYNPLALGFVLLLAILIILILAATIILLRRQRRRRKHVGIVDRYDATPQEIHYEFNSRLYPQHHHGSQTQAHYLRHSHEHDTPVVTREHEHACLDADRKEKEMPALQTEFLLTPQRQPAPAGSKWTRWKKLVPKIFAGKNHHPAHPEYTQPLPKTTPIYVNPYHDPSVNTGTGERVSRWRMACDSLSSSALRLPSTITSYRNELPVKKDLFEQETPVKDQGPPNDPKSAISAIQRGEAKLPAALKQKKSIIPPGLFKSQGHPSRSFGTRTKSSRGSGKGSNQKRYSDASPPLLVAECEDEGSASEVTDPGDSPLDFITIPLRSPPRCRRGTPSSSAAITGIDNSIDSIGCPRSLPPSSPSVPLPSSAKRVRPKKNSLPAFPQPPILSQMSTTHSADDLAPVLRRVPCSSSPALLPSLPITRPLVPKKRNDSSPSKSPSHPRSRMNSHSPIIGSSLDADSGHEVHRYDRTGASKDGVMPSSSSNECPDYPQDPSVFTSDVVPLSNPGGPNPTKTGSQETHNSSATEEDIVFHGYVGSGSIGNTGGVSELGILETSMHAADQSLGPEIETDGGFPRSVHQYSAGKSREESMQLIDGDEFSYTSADLFYVKPQAGHPSGSRWDDRSHDPSPPKYQPLKAHPSTSKSYLKDITEESSSRISYGNERRLGVVSKNFTESDRRNERVNELRNSHRSQLSARVPSSIYSTDPGEIARRASRRSVSSSVLGSIFSLGKGRRCVSYPAGLLNDGESGRNIDIEPILNDARSPLQRIAEKGRHPAGSSEDAAAGEADEAEHGRVYRKRSSGEDERSEGEDDEEADESCRLLFARPALSSRCSRATLGQRLVSIRTTEQAPDTSSYHAPVHNSSAVLSDQANRSHGSSTNHSLL</sequence>
<feature type="region of interest" description="Disordered" evidence="1">
    <location>
        <begin position="728"/>
        <end position="841"/>
    </location>
</feature>
<keyword evidence="2" id="KW-0472">Membrane</keyword>
<feature type="transmembrane region" description="Helical" evidence="2">
    <location>
        <begin position="324"/>
        <end position="347"/>
    </location>
</feature>
<feature type="region of interest" description="Disordered" evidence="1">
    <location>
        <begin position="568"/>
        <end position="711"/>
    </location>
</feature>
<feature type="compositionally biased region" description="Low complexity" evidence="1">
    <location>
        <begin position="728"/>
        <end position="737"/>
    </location>
</feature>
<feature type="compositionally biased region" description="Basic and acidic residues" evidence="1">
    <location>
        <begin position="996"/>
        <end position="1005"/>
    </location>
</feature>
<dbReference type="Proteomes" id="UP001164743">
    <property type="component" value="Chromosome 15A"/>
</dbReference>
<feature type="compositionally biased region" description="Basic and acidic residues" evidence="1">
    <location>
        <begin position="777"/>
        <end position="790"/>
    </location>
</feature>
<reference evidence="3" key="1">
    <citation type="submission" date="2022-10" db="EMBL/GenBank/DDBJ databases">
        <title>Puccinia triticina Genome sequencing and assembly.</title>
        <authorList>
            <person name="Li C."/>
        </authorList>
    </citation>
    <scope>NUCLEOTIDE SEQUENCE</scope>
    <source>
        <strain evidence="3">Pt15</strain>
    </source>
</reference>
<protein>
    <submittedName>
        <fullName evidence="3">Uncharacterized protein</fullName>
    </submittedName>
</protein>
<feature type="compositionally biased region" description="Basic and acidic residues" evidence="1">
    <location>
        <begin position="937"/>
        <end position="946"/>
    </location>
</feature>
<feature type="compositionally biased region" description="Basic and acidic residues" evidence="1">
    <location>
        <begin position="963"/>
        <end position="972"/>
    </location>
</feature>
<feature type="compositionally biased region" description="Basic and acidic residues" evidence="1">
    <location>
        <begin position="1108"/>
        <end position="1122"/>
    </location>
</feature>
<feature type="compositionally biased region" description="Polar residues" evidence="1">
    <location>
        <begin position="650"/>
        <end position="665"/>
    </location>
</feature>
<feature type="region of interest" description="Disordered" evidence="1">
    <location>
        <begin position="1088"/>
        <end position="1135"/>
    </location>
</feature>
<keyword evidence="2" id="KW-1133">Transmembrane helix</keyword>
<proteinExistence type="predicted"/>
<evidence type="ECO:0000313" key="4">
    <source>
        <dbReference type="Proteomes" id="UP001164743"/>
    </source>
</evidence>
<dbReference type="InterPro" id="IPR036869">
    <property type="entry name" value="J_dom_sf"/>
</dbReference>
<evidence type="ECO:0000256" key="1">
    <source>
        <dbReference type="SAM" id="MobiDB-lite"/>
    </source>
</evidence>
<feature type="region of interest" description="Disordered" evidence="1">
    <location>
        <begin position="881"/>
        <end position="906"/>
    </location>
</feature>